<dbReference type="InterPro" id="IPR050383">
    <property type="entry name" value="GlyoxalaseI/FosfomycinResist"/>
</dbReference>
<dbReference type="GeneID" id="3924210"/>
<feature type="domain" description="VOC" evidence="1">
    <location>
        <begin position="7"/>
        <end position="174"/>
    </location>
</feature>
<dbReference type="RefSeq" id="WP_011448219.1">
    <property type="nucleotide sequence ID" value="NC_007796.1"/>
</dbReference>
<protein>
    <submittedName>
        <fullName evidence="2">Glyoxalase/bleomycin resistance protein/dioxygenase</fullName>
    </submittedName>
</protein>
<dbReference type="CDD" id="cd06587">
    <property type="entry name" value="VOC"/>
    <property type="match status" value="1"/>
</dbReference>
<dbReference type="PANTHER" id="PTHR21366">
    <property type="entry name" value="GLYOXALASE FAMILY PROTEIN"/>
    <property type="match status" value="1"/>
</dbReference>
<dbReference type="EMBL" id="CP000254">
    <property type="protein sequence ID" value="ABD40942.1"/>
    <property type="molecule type" value="Genomic_DNA"/>
</dbReference>
<dbReference type="Gene3D" id="3.10.180.10">
    <property type="entry name" value="2,3-Dihydroxybiphenyl 1,2-Dioxygenase, domain 1"/>
    <property type="match status" value="2"/>
</dbReference>
<dbReference type="EnsemblBacteria" id="ABD40942">
    <property type="protein sequence ID" value="ABD40942"/>
    <property type="gene ID" value="Mhun_1195"/>
</dbReference>
<gene>
    <name evidence="2" type="ordered locus">Mhun_1195</name>
</gene>
<dbReference type="HOGENOM" id="CLU_910933_0_0_2"/>
<name>Q2FPW7_METHJ</name>
<sequence length="305" mass="33569">MNDTTITLDHIALQVTNLERSIRFYQDILHMQVYGPVHLGALSTGGRILGKVAGGHGLLKGILGSISSRALRDQYTDVALLSSSGRSYDILLVQERYPETNATRSVDGNTIFGFSCFLSLAVDSEILGWDLHQAEADFSWGDPGLDGTIFTQDCPNHSLYVRDPDDRLIELIPNRSDDGSAPFITGLNSITLHVTHPDKSKQFYSEKLGMKVESDITRSGQGKRFIRLESTEGKICIILYGLTKPDGNPIEAGGYGLDHFAITGCQGAGEKSTDAIDIWMDPEKLSEHTGSSYIRDYDGYWIECI</sequence>
<accession>Q2FPW7</accession>
<dbReference type="STRING" id="323259.Mhun_1195"/>
<dbReference type="KEGG" id="mhu:Mhun_1195"/>
<dbReference type="InterPro" id="IPR004360">
    <property type="entry name" value="Glyas_Fos-R_dOase_dom"/>
</dbReference>
<dbReference type="InterPro" id="IPR037523">
    <property type="entry name" value="VOC_core"/>
</dbReference>
<organism evidence="2 3">
    <name type="scientific">Methanospirillum hungatei JF-1 (strain ATCC 27890 / DSM 864 / NBRC 100397 / JF-1)</name>
    <dbReference type="NCBI Taxonomy" id="323259"/>
    <lineage>
        <taxon>Archaea</taxon>
        <taxon>Methanobacteriati</taxon>
        <taxon>Methanobacteriota</taxon>
        <taxon>Stenosarchaea group</taxon>
        <taxon>Methanomicrobia</taxon>
        <taxon>Methanomicrobiales</taxon>
        <taxon>Methanospirillaceae</taxon>
        <taxon>Methanospirillum</taxon>
    </lineage>
</organism>
<evidence type="ECO:0000313" key="3">
    <source>
        <dbReference type="Proteomes" id="UP000001941"/>
    </source>
</evidence>
<dbReference type="AlphaFoldDB" id="Q2FPW7"/>
<dbReference type="SUPFAM" id="SSF54593">
    <property type="entry name" value="Glyoxalase/Bleomycin resistance protein/Dihydroxybiphenyl dioxygenase"/>
    <property type="match status" value="1"/>
</dbReference>
<dbReference type="InParanoid" id="Q2FPW7"/>
<dbReference type="Pfam" id="PF00903">
    <property type="entry name" value="Glyoxalase"/>
    <property type="match status" value="2"/>
</dbReference>
<dbReference type="InterPro" id="IPR029068">
    <property type="entry name" value="Glyas_Bleomycin-R_OHBP_Dase"/>
</dbReference>
<proteinExistence type="predicted"/>
<evidence type="ECO:0000259" key="1">
    <source>
        <dbReference type="PROSITE" id="PS51819"/>
    </source>
</evidence>
<reference evidence="3" key="1">
    <citation type="journal article" date="2016" name="Stand. Genomic Sci.">
        <title>Complete genome sequence of Methanospirillum hungatei type strain JF1.</title>
        <authorList>
            <person name="Gunsalus R.P."/>
            <person name="Cook L.E."/>
            <person name="Crable B."/>
            <person name="Rohlin L."/>
            <person name="McDonald E."/>
            <person name="Mouttaki H."/>
            <person name="Sieber J.R."/>
            <person name="Poweleit N."/>
            <person name="Zhou H."/>
            <person name="Lapidus A.L."/>
            <person name="Daligault H.E."/>
            <person name="Land M."/>
            <person name="Gilna P."/>
            <person name="Ivanova N."/>
            <person name="Kyrpides N."/>
            <person name="Culley D.E."/>
            <person name="McInerney M.J."/>
        </authorList>
    </citation>
    <scope>NUCLEOTIDE SEQUENCE [LARGE SCALE GENOMIC DNA]</scope>
    <source>
        <strain evidence="3">ATCC 27890 / DSM 864 / NBRC 100397 / JF-1</strain>
    </source>
</reference>
<dbReference type="eggNOG" id="arCOG02709">
    <property type="taxonomic scope" value="Archaea"/>
</dbReference>
<keyword evidence="3" id="KW-1185">Reference proteome</keyword>
<dbReference type="Proteomes" id="UP000001941">
    <property type="component" value="Chromosome"/>
</dbReference>
<evidence type="ECO:0000313" key="2">
    <source>
        <dbReference type="EMBL" id="ABD40942.1"/>
    </source>
</evidence>
<feature type="domain" description="VOC" evidence="1">
    <location>
        <begin position="186"/>
        <end position="305"/>
    </location>
</feature>
<dbReference type="OrthoDB" id="358887at2157"/>
<dbReference type="PROSITE" id="PS51819">
    <property type="entry name" value="VOC"/>
    <property type="match status" value="2"/>
</dbReference>